<organism evidence="2 3">
    <name type="scientific">Malassezia nana</name>
    <dbReference type="NCBI Taxonomy" id="180528"/>
    <lineage>
        <taxon>Eukaryota</taxon>
        <taxon>Fungi</taxon>
        <taxon>Dikarya</taxon>
        <taxon>Basidiomycota</taxon>
        <taxon>Ustilaginomycotina</taxon>
        <taxon>Malasseziomycetes</taxon>
        <taxon>Malasseziales</taxon>
        <taxon>Malasseziaceae</taxon>
        <taxon>Malassezia</taxon>
    </lineage>
</organism>
<keyword evidence="3" id="KW-1185">Reference proteome</keyword>
<feature type="region of interest" description="Disordered" evidence="1">
    <location>
        <begin position="1"/>
        <end position="20"/>
    </location>
</feature>
<evidence type="ECO:0000313" key="2">
    <source>
        <dbReference type="EMBL" id="WFD28652.1"/>
    </source>
</evidence>
<accession>A0AAF0EUF1</accession>
<feature type="region of interest" description="Disordered" evidence="1">
    <location>
        <begin position="37"/>
        <end position="59"/>
    </location>
</feature>
<evidence type="ECO:0000313" key="3">
    <source>
        <dbReference type="Proteomes" id="UP001213623"/>
    </source>
</evidence>
<dbReference type="EMBL" id="CP119898">
    <property type="protein sequence ID" value="WFD28652.1"/>
    <property type="molecule type" value="Genomic_DNA"/>
</dbReference>
<feature type="region of interest" description="Disordered" evidence="1">
    <location>
        <begin position="80"/>
        <end position="126"/>
    </location>
</feature>
<gene>
    <name evidence="2" type="ORF">MNAN1_003665</name>
</gene>
<dbReference type="AlphaFoldDB" id="A0AAF0EUF1"/>
<proteinExistence type="predicted"/>
<evidence type="ECO:0000256" key="1">
    <source>
        <dbReference type="SAM" id="MobiDB-lite"/>
    </source>
</evidence>
<dbReference type="Proteomes" id="UP001213623">
    <property type="component" value="Chromosome 7"/>
</dbReference>
<protein>
    <submittedName>
        <fullName evidence="2">Uncharacterized protein</fullName>
    </submittedName>
</protein>
<name>A0AAF0EUF1_9BASI</name>
<reference evidence="2" key="1">
    <citation type="submission" date="2023-03" db="EMBL/GenBank/DDBJ databases">
        <title>Mating type loci evolution in Malassezia.</title>
        <authorList>
            <person name="Coelho M.A."/>
        </authorList>
    </citation>
    <scope>NUCLEOTIDE SEQUENCE</scope>
    <source>
        <strain evidence="2">CBS 9557</strain>
    </source>
</reference>
<sequence length="126" mass="13674">MSRTAGGRFGQENELQRSVKEPVTLWERQWVVPSAVAQPAGAGQNMTDRLGQDAHAMRSSHPVRILKWVRTDRIAKFESPVPEEVEKNESMLESAPDSTVPASAADVPGPSSQAPVPEDMQTDPAA</sequence>